<evidence type="ECO:0000256" key="2">
    <source>
        <dbReference type="ARBA" id="ARBA00023125"/>
    </source>
</evidence>
<name>A0ABR8JUB4_9BACT</name>
<evidence type="ECO:0000256" key="3">
    <source>
        <dbReference type="PROSITE-ProRule" id="PRU00169"/>
    </source>
</evidence>
<dbReference type="PANTHER" id="PTHR43214:SF43">
    <property type="entry name" value="TWO-COMPONENT RESPONSE REGULATOR"/>
    <property type="match status" value="1"/>
</dbReference>
<dbReference type="SUPFAM" id="SSF46894">
    <property type="entry name" value="C-terminal effector domain of the bipartite response regulators"/>
    <property type="match status" value="1"/>
</dbReference>
<evidence type="ECO:0000259" key="5">
    <source>
        <dbReference type="PROSITE" id="PS50110"/>
    </source>
</evidence>
<proteinExistence type="predicted"/>
<feature type="modified residue" description="4-aspartylphosphate" evidence="3">
    <location>
        <position position="54"/>
    </location>
</feature>
<evidence type="ECO:0000256" key="1">
    <source>
        <dbReference type="ARBA" id="ARBA00022553"/>
    </source>
</evidence>
<dbReference type="Gene3D" id="3.40.50.2300">
    <property type="match status" value="1"/>
</dbReference>
<dbReference type="SUPFAM" id="SSF52172">
    <property type="entry name" value="CheY-like"/>
    <property type="match status" value="1"/>
</dbReference>
<evidence type="ECO:0000313" key="6">
    <source>
        <dbReference type="EMBL" id="MBD2721544.1"/>
    </source>
</evidence>
<organism evidence="6 7">
    <name type="scientific">Hymenobacter armeniacus</name>
    <dbReference type="NCBI Taxonomy" id="2771358"/>
    <lineage>
        <taxon>Bacteria</taxon>
        <taxon>Pseudomonadati</taxon>
        <taxon>Bacteroidota</taxon>
        <taxon>Cytophagia</taxon>
        <taxon>Cytophagales</taxon>
        <taxon>Hymenobacteraceae</taxon>
        <taxon>Hymenobacter</taxon>
    </lineage>
</organism>
<dbReference type="CDD" id="cd06170">
    <property type="entry name" value="LuxR_C_like"/>
    <property type="match status" value="1"/>
</dbReference>
<dbReference type="Proteomes" id="UP000606003">
    <property type="component" value="Unassembled WGS sequence"/>
</dbReference>
<dbReference type="PANTHER" id="PTHR43214">
    <property type="entry name" value="TWO-COMPONENT RESPONSE REGULATOR"/>
    <property type="match status" value="1"/>
</dbReference>
<keyword evidence="2" id="KW-0238">DNA-binding</keyword>
<dbReference type="SMART" id="SM00421">
    <property type="entry name" value="HTH_LUXR"/>
    <property type="match status" value="1"/>
</dbReference>
<accession>A0ABR8JUB4</accession>
<dbReference type="InterPro" id="IPR058245">
    <property type="entry name" value="NreC/VraR/RcsB-like_REC"/>
</dbReference>
<reference evidence="6 7" key="1">
    <citation type="submission" date="2020-09" db="EMBL/GenBank/DDBJ databases">
        <authorList>
            <person name="Kim M.K."/>
        </authorList>
    </citation>
    <scope>NUCLEOTIDE SEQUENCE [LARGE SCALE GENOMIC DNA]</scope>
    <source>
        <strain evidence="6 7">BT189</strain>
    </source>
</reference>
<dbReference type="PROSITE" id="PS50043">
    <property type="entry name" value="HTH_LUXR_2"/>
    <property type="match status" value="1"/>
</dbReference>
<comment type="caution">
    <text evidence="6">The sequence shown here is derived from an EMBL/GenBank/DDBJ whole genome shotgun (WGS) entry which is preliminary data.</text>
</comment>
<dbReference type="InterPro" id="IPR000792">
    <property type="entry name" value="Tscrpt_reg_LuxR_C"/>
</dbReference>
<dbReference type="Pfam" id="PF00072">
    <property type="entry name" value="Response_reg"/>
    <property type="match status" value="1"/>
</dbReference>
<dbReference type="RefSeq" id="WP_190922823.1">
    <property type="nucleotide sequence ID" value="NZ_JACXAC010000002.1"/>
</dbReference>
<dbReference type="InterPro" id="IPR016032">
    <property type="entry name" value="Sig_transdc_resp-reg_C-effctor"/>
</dbReference>
<dbReference type="InterPro" id="IPR011006">
    <property type="entry name" value="CheY-like_superfamily"/>
</dbReference>
<feature type="domain" description="Response regulatory" evidence="5">
    <location>
        <begin position="3"/>
        <end position="119"/>
    </location>
</feature>
<dbReference type="EMBL" id="JACXAC010000002">
    <property type="protein sequence ID" value="MBD2721544.1"/>
    <property type="molecule type" value="Genomic_DNA"/>
</dbReference>
<feature type="domain" description="HTH luxR-type" evidence="4">
    <location>
        <begin position="146"/>
        <end position="211"/>
    </location>
</feature>
<keyword evidence="7" id="KW-1185">Reference proteome</keyword>
<evidence type="ECO:0000259" key="4">
    <source>
        <dbReference type="PROSITE" id="PS50043"/>
    </source>
</evidence>
<dbReference type="SMART" id="SM00448">
    <property type="entry name" value="REC"/>
    <property type="match status" value="1"/>
</dbReference>
<dbReference type="CDD" id="cd17535">
    <property type="entry name" value="REC_NarL-like"/>
    <property type="match status" value="1"/>
</dbReference>
<protein>
    <submittedName>
        <fullName evidence="6">Response regulator transcription factor</fullName>
    </submittedName>
</protein>
<evidence type="ECO:0000313" key="7">
    <source>
        <dbReference type="Proteomes" id="UP000606003"/>
    </source>
</evidence>
<dbReference type="InterPro" id="IPR039420">
    <property type="entry name" value="WalR-like"/>
</dbReference>
<dbReference type="Pfam" id="PF00196">
    <property type="entry name" value="GerE"/>
    <property type="match status" value="1"/>
</dbReference>
<keyword evidence="1 3" id="KW-0597">Phosphoprotein</keyword>
<gene>
    <name evidence="6" type="ORF">IC234_05335</name>
</gene>
<dbReference type="InterPro" id="IPR001789">
    <property type="entry name" value="Sig_transdc_resp-reg_receiver"/>
</dbReference>
<dbReference type="PROSITE" id="PS50110">
    <property type="entry name" value="RESPONSE_REGULATORY"/>
    <property type="match status" value="1"/>
</dbReference>
<dbReference type="PRINTS" id="PR00038">
    <property type="entry name" value="HTHLUXR"/>
</dbReference>
<sequence>MIRIIVVDDHALVRSGLRAVLAAQPGLQVVGEAAHGQELLDRLPTTPADVVLLDLSMPVLDGVATAERLRVRFPGLAILVLSMLAHEHNVVQAFEAGANGYVLKNADTSEIVAALHAVAAGRRFLSTEIGLAMLHKVTSTRSGKPVGAITEPLTARELEVLQCIADGLTNGEIADKLFASKRTVETHRQNIIAKTQTKNTAALIKFAAQNGLLKPSPAA</sequence>